<protein>
    <recommendedName>
        <fullName evidence="1">AB hydrolase-1 domain-containing protein</fullName>
    </recommendedName>
</protein>
<proteinExistence type="predicted"/>
<dbReference type="EMBL" id="LIAM01000001">
    <property type="protein sequence ID" value="KRO36717.1"/>
    <property type="molecule type" value="Genomic_DNA"/>
</dbReference>
<dbReference type="InterPro" id="IPR029058">
    <property type="entry name" value="AB_hydrolase_fold"/>
</dbReference>
<gene>
    <name evidence="2" type="ORF">ABR54_00565</name>
</gene>
<dbReference type="SUPFAM" id="SSF53474">
    <property type="entry name" value="alpha/beta-Hydrolases"/>
    <property type="match status" value="1"/>
</dbReference>
<evidence type="ECO:0000259" key="1">
    <source>
        <dbReference type="Pfam" id="PF12697"/>
    </source>
</evidence>
<dbReference type="PANTHER" id="PTHR43689:SF8">
    <property type="entry name" value="ALPHA_BETA-HYDROLASES SUPERFAMILY PROTEIN"/>
    <property type="match status" value="1"/>
</dbReference>
<evidence type="ECO:0000313" key="2">
    <source>
        <dbReference type="EMBL" id="KRO36717.1"/>
    </source>
</evidence>
<dbReference type="Gene3D" id="3.40.50.1820">
    <property type="entry name" value="alpha/beta hydrolase"/>
    <property type="match status" value="1"/>
</dbReference>
<accession>A0A0R2PLC0</accession>
<dbReference type="Pfam" id="PF12697">
    <property type="entry name" value="Abhydrolase_6"/>
    <property type="match status" value="1"/>
</dbReference>
<dbReference type="AlphaFoldDB" id="A0A0R2PLC0"/>
<dbReference type="Proteomes" id="UP000053274">
    <property type="component" value="Unassembled WGS sequence"/>
</dbReference>
<organism evidence="2 3">
    <name type="scientific">Actinobacteria bacterium BACL15 MAG-120619-bin91</name>
    <dbReference type="NCBI Taxonomy" id="1655562"/>
    <lineage>
        <taxon>Bacteria</taxon>
        <taxon>Bacillati</taxon>
        <taxon>Actinomycetota</taxon>
        <taxon>Actinomycetes</taxon>
        <taxon>Actinomycetes incertae sedis</taxon>
        <taxon>ac1 cluster</taxon>
    </lineage>
</organism>
<feature type="domain" description="AB hydrolase-1" evidence="1">
    <location>
        <begin position="24"/>
        <end position="231"/>
    </location>
</feature>
<comment type="caution">
    <text evidence="2">The sequence shown here is derived from an EMBL/GenBank/DDBJ whole genome shotgun (WGS) entry which is preliminary data.</text>
</comment>
<dbReference type="InterPro" id="IPR000073">
    <property type="entry name" value="AB_hydrolase_1"/>
</dbReference>
<name>A0A0R2PLC0_9ACTN</name>
<sequence length="261" mass="29161">MPEYLKVDGHDLYCYEWDNDGEAIVLLHGGLSKTSSWDYLLVPALEADFHVFAYDRTAHGFTADRPGSLHFSFQTHEAIAYLETVVKEPAHLVGYSDGAVIALLVAIQRPDLVKSVISIGGNYHYSGVDYEMGEPSVSEEDLAEYTLVSPDAPHTLLEKVIRMFKIWETEPDISKQQLAQIQCPVLVVSGDDDMVSLKHTQELYEALALGQLAVLPGTSHALVKEKPELFITLMMQFLEDLTYPVTMVPNRRVNPISIQPE</sequence>
<dbReference type="PANTHER" id="PTHR43689">
    <property type="entry name" value="HYDROLASE"/>
    <property type="match status" value="1"/>
</dbReference>
<dbReference type="GO" id="GO:0003824">
    <property type="term" value="F:catalytic activity"/>
    <property type="evidence" value="ECO:0007669"/>
    <property type="project" value="UniProtKB-ARBA"/>
</dbReference>
<reference evidence="2 3" key="1">
    <citation type="submission" date="2015-10" db="EMBL/GenBank/DDBJ databases">
        <title>Metagenome-Assembled Genomes uncover a global brackish microbiome.</title>
        <authorList>
            <person name="Hugerth L.W."/>
            <person name="Larsson J."/>
            <person name="Alneberg J."/>
            <person name="Lindh M.V."/>
            <person name="Legrand C."/>
            <person name="Pinhassi J."/>
            <person name="Andersson A.F."/>
        </authorList>
    </citation>
    <scope>NUCLEOTIDE SEQUENCE [LARGE SCALE GENOMIC DNA]</scope>
    <source>
        <strain evidence="2">BACL15 MAG-120619-bin91</strain>
    </source>
</reference>
<evidence type="ECO:0000313" key="3">
    <source>
        <dbReference type="Proteomes" id="UP000053274"/>
    </source>
</evidence>